<dbReference type="PROSITE" id="PS00141">
    <property type="entry name" value="ASP_PROTEASE"/>
    <property type="match status" value="1"/>
</dbReference>
<dbReference type="GO" id="GO:0003964">
    <property type="term" value="F:RNA-directed DNA polymerase activity"/>
    <property type="evidence" value="ECO:0007669"/>
    <property type="project" value="UniProtKB-KW"/>
</dbReference>
<keyword evidence="11" id="KW-0695">RNA-directed DNA polymerase</keyword>
<keyword evidence="8" id="KW-0460">Magnesium</keyword>
<dbReference type="Gene3D" id="2.40.50.40">
    <property type="match status" value="1"/>
</dbReference>
<evidence type="ECO:0000256" key="4">
    <source>
        <dbReference type="ARBA" id="ARBA00022722"/>
    </source>
</evidence>
<dbReference type="InterPro" id="IPR041588">
    <property type="entry name" value="Integrase_H2C2"/>
</dbReference>
<dbReference type="InterPro" id="IPR041577">
    <property type="entry name" value="RT_RNaseH_2"/>
</dbReference>
<dbReference type="OrthoDB" id="2285631at2759"/>
<dbReference type="InterPro" id="IPR012337">
    <property type="entry name" value="RNaseH-like_sf"/>
</dbReference>
<evidence type="ECO:0000256" key="12">
    <source>
        <dbReference type="ARBA" id="ARBA00023242"/>
    </source>
</evidence>
<dbReference type="Proteomes" id="UP000027586">
    <property type="component" value="Unassembled WGS sequence"/>
</dbReference>
<keyword evidence="5" id="KW-0645">Protease</keyword>
<feature type="domain" description="Chromo" evidence="15">
    <location>
        <begin position="1040"/>
        <end position="1098"/>
    </location>
</feature>
<comment type="caution">
    <text evidence="17">The sequence shown here is derived from an EMBL/GenBank/DDBJ whole genome shotgun (WGS) entry which is preliminary data.</text>
</comment>
<evidence type="ECO:0000256" key="5">
    <source>
        <dbReference type="ARBA" id="ARBA00022750"/>
    </source>
</evidence>
<dbReference type="PANTHER" id="PTHR37984">
    <property type="entry name" value="PROTEIN CBG26694"/>
    <property type="match status" value="1"/>
</dbReference>
<keyword evidence="3" id="KW-0548">Nucleotidyltransferase</keyword>
<feature type="compositionally biased region" description="Polar residues" evidence="14">
    <location>
        <begin position="650"/>
        <end position="665"/>
    </location>
</feature>
<keyword evidence="2" id="KW-0808">Transferase</keyword>
<dbReference type="GO" id="GO:0003723">
    <property type="term" value="F:RNA binding"/>
    <property type="evidence" value="ECO:0007669"/>
    <property type="project" value="UniProtKB-KW"/>
</dbReference>
<dbReference type="Pfam" id="PF00385">
    <property type="entry name" value="Chromo"/>
    <property type="match status" value="1"/>
</dbReference>
<keyword evidence="18" id="KW-1185">Reference proteome</keyword>
<dbReference type="Pfam" id="PF00665">
    <property type="entry name" value="rve"/>
    <property type="match status" value="1"/>
</dbReference>
<dbReference type="AlphaFoldDB" id="A0A068SGZ4"/>
<protein>
    <recommendedName>
        <fullName evidence="19">Reverse transcriptase</fullName>
    </recommendedName>
</protein>
<dbReference type="SUPFAM" id="SSF56672">
    <property type="entry name" value="DNA/RNA polymerases"/>
    <property type="match status" value="1"/>
</dbReference>
<dbReference type="GO" id="GO:0005634">
    <property type="term" value="C:nucleus"/>
    <property type="evidence" value="ECO:0007669"/>
    <property type="project" value="UniProtKB-SubCell"/>
</dbReference>
<keyword evidence="4" id="KW-0540">Nuclease</keyword>
<dbReference type="GO" id="GO:0006508">
    <property type="term" value="P:proteolysis"/>
    <property type="evidence" value="ECO:0007669"/>
    <property type="project" value="InterPro"/>
</dbReference>
<evidence type="ECO:0000256" key="1">
    <source>
        <dbReference type="ARBA" id="ARBA00004123"/>
    </source>
</evidence>
<feature type="region of interest" description="Disordered" evidence="14">
    <location>
        <begin position="1089"/>
        <end position="1125"/>
    </location>
</feature>
<dbReference type="Gene3D" id="3.10.10.10">
    <property type="entry name" value="HIV Type 1 Reverse Transcriptase, subunit A, domain 1"/>
    <property type="match status" value="1"/>
</dbReference>
<evidence type="ECO:0000256" key="2">
    <source>
        <dbReference type="ARBA" id="ARBA00022679"/>
    </source>
</evidence>
<evidence type="ECO:0008006" key="19">
    <source>
        <dbReference type="Google" id="ProtNLM"/>
    </source>
</evidence>
<keyword evidence="9" id="KW-0694">RNA-binding</keyword>
<evidence type="ECO:0000256" key="13">
    <source>
        <dbReference type="ARBA" id="ARBA00023268"/>
    </source>
</evidence>
<reference evidence="17" key="1">
    <citation type="submission" date="2013-08" db="EMBL/GenBank/DDBJ databases">
        <title>Gene expansion shapes genome architecture in the human pathogen Lichtheimia corymbifera: an evolutionary genomics analysis in the ancient terrestrial Mucorales (Mucoromycotina).</title>
        <authorList>
            <person name="Schwartze V.U."/>
            <person name="Winter S."/>
            <person name="Shelest E."/>
            <person name="Marcet-Houben M."/>
            <person name="Horn F."/>
            <person name="Wehner S."/>
            <person name="Hoffmann K."/>
            <person name="Riege K."/>
            <person name="Sammeth M."/>
            <person name="Nowrousian M."/>
            <person name="Valiante V."/>
            <person name="Linde J."/>
            <person name="Jacobsen I.D."/>
            <person name="Marz M."/>
            <person name="Brakhage A.A."/>
            <person name="Gabaldon T."/>
            <person name="Bocker S."/>
            <person name="Voigt K."/>
        </authorList>
    </citation>
    <scope>NUCLEOTIDE SEQUENCE [LARGE SCALE GENOMIC DNA]</scope>
    <source>
        <strain evidence="17">FSU 9682</strain>
    </source>
</reference>
<dbReference type="Gene3D" id="2.40.70.10">
    <property type="entry name" value="Acid Proteases"/>
    <property type="match status" value="1"/>
</dbReference>
<evidence type="ECO:0000313" key="18">
    <source>
        <dbReference type="Proteomes" id="UP000027586"/>
    </source>
</evidence>
<dbReference type="InterPro" id="IPR043502">
    <property type="entry name" value="DNA/RNA_pol_sf"/>
</dbReference>
<dbReference type="InterPro" id="IPR021109">
    <property type="entry name" value="Peptidase_aspartic_dom_sf"/>
</dbReference>
<dbReference type="Pfam" id="PF00078">
    <property type="entry name" value="RVT_1"/>
    <property type="match status" value="1"/>
</dbReference>
<sequence>MADVCDAVSGPSSECKSILSHAHTQDVNKHSRSPYFPIIIEGHRLWALLDTGATDSTVSPALCAKFGWSVQRLPGTINLAVPGTSIERIGITNKLSVTCNDRTISHAFEVMPLHGAADVCIGNDIKGRFGIHLVGLPMSWEQSALPQAPSPIVNDAEPNNDPAGSQDQHDAFMSKIQSSLQANADIPITSFCTLKESIVRLRTPPGITAYRPQYPIPIALRPVLQKQIEKWTNEGVIKRAPIDSSWNSPITFAPKKDAQGKFTKFRPCLDPRHINRLIPDERSGLPKISEIFQKMQGASVYTTLDLTNAFHRFKVHDRDQHKLSFTFNDIKYCFVGCPFGLKHISERYNAVLKRLLHGLPYVASFVDDIVVFSKSLEEHAQHVQEVVNRLTSVNLILNREKCHFAQRCVYLLGYCVSAEGRALDPRKVTNVAKWPTPKTGKDIQRFLGAANFFCEHIPCFSNLSHPLNQLRDAGDLQDLWTSEHDQAFENIKAAMQEAPVLSPPDLRYPFCVATDASKNGIGAVLYQVINDRYHYIGFMARSLTKSERNYSTTKRELLAIVYALRKYHQFLWGKHFKLYTDHKALVYLHTQPIANPMMVQWLDVICDYDFVVAHLPGVLNVLPDSLSRLFPPEEELEGGNTGTTSSKNTDSATSLPHDSLHGSSTPVARLHHHYDTADMMTPPEEERDELLRLSHLKGHYAADAIVSDLHSEGIHWANIKRDAQNIVSQCLPCQKGNIGKHGYHPLHHVTANAPCDHWAIDLGELPTSQTGGYTFILVMVDIFTRYCVLRALPDKTAPTIARALVSVFGDYGFPKVLQSDNGTEFVNTIINTITEVSGMDHRLITPYHPRANGVAERWVGTVKQGIVKLLQGKSNDWDLYVPTVQLFLNSKHSPLHGSRPYSLMFARQPNKLCDYSNDDTNVSPQQALELRKEDIEQFEQVVIPAIKERMQRMRAAEKARYDSNNRIIDPLPIGTKVVIKNVHRSGKTEPRYTGPFRITGLNRGGAYTLADATGEVHPCNVPPSHIKVVSDDIPLSKDVYEVERILDHKGRPGHYQYLIKWKGYSEAQNTWEPQDNLNAERLLSQYWDQRKQAQQEAKATRAQRKRAAKNNASAQTNNKRQRRHA</sequence>
<proteinExistence type="predicted"/>
<dbReference type="GO" id="GO:0004519">
    <property type="term" value="F:endonuclease activity"/>
    <property type="evidence" value="ECO:0007669"/>
    <property type="project" value="UniProtKB-KW"/>
</dbReference>
<dbReference type="SUPFAM" id="SSF53098">
    <property type="entry name" value="Ribonuclease H-like"/>
    <property type="match status" value="1"/>
</dbReference>
<dbReference type="CDD" id="cd09274">
    <property type="entry name" value="RNase_HI_RT_Ty3"/>
    <property type="match status" value="1"/>
</dbReference>
<dbReference type="InterPro" id="IPR001584">
    <property type="entry name" value="Integrase_cat-core"/>
</dbReference>
<dbReference type="FunFam" id="3.30.70.270:FF:000020">
    <property type="entry name" value="Transposon Tf2-6 polyprotein-like Protein"/>
    <property type="match status" value="1"/>
</dbReference>
<dbReference type="InterPro" id="IPR023780">
    <property type="entry name" value="Chromo_domain"/>
</dbReference>
<dbReference type="SUPFAM" id="SSF54160">
    <property type="entry name" value="Chromo domain-like"/>
    <property type="match status" value="1"/>
</dbReference>
<feature type="region of interest" description="Disordered" evidence="14">
    <location>
        <begin position="632"/>
        <end position="665"/>
    </location>
</feature>
<dbReference type="SUPFAM" id="SSF50630">
    <property type="entry name" value="Acid proteases"/>
    <property type="match status" value="1"/>
</dbReference>
<dbReference type="EMBL" id="CBTN010000133">
    <property type="protein sequence ID" value="CDH61102.1"/>
    <property type="molecule type" value="Genomic_DNA"/>
</dbReference>
<dbReference type="InterPro" id="IPR023779">
    <property type="entry name" value="Chromodomain_CS"/>
</dbReference>
<dbReference type="InterPro" id="IPR001969">
    <property type="entry name" value="Aspartic_peptidase_AS"/>
</dbReference>
<dbReference type="Gene3D" id="3.30.70.270">
    <property type="match status" value="2"/>
</dbReference>
<evidence type="ECO:0000256" key="8">
    <source>
        <dbReference type="ARBA" id="ARBA00022842"/>
    </source>
</evidence>
<dbReference type="InterPro" id="IPR000953">
    <property type="entry name" value="Chromo/chromo_shadow_dom"/>
</dbReference>
<dbReference type="CDD" id="cd00024">
    <property type="entry name" value="CD_CSD"/>
    <property type="match status" value="1"/>
</dbReference>
<evidence type="ECO:0000259" key="15">
    <source>
        <dbReference type="PROSITE" id="PS50013"/>
    </source>
</evidence>
<dbReference type="InterPro" id="IPR050951">
    <property type="entry name" value="Retrovirus_Pol_polyprotein"/>
</dbReference>
<keyword evidence="10" id="KW-0229">DNA integration</keyword>
<evidence type="ECO:0000259" key="16">
    <source>
        <dbReference type="PROSITE" id="PS50994"/>
    </source>
</evidence>
<dbReference type="STRING" id="1263082.A0A068SGZ4"/>
<keyword evidence="13" id="KW-0511">Multifunctional enzyme</keyword>
<dbReference type="VEuPathDB" id="FungiDB:LCOR_11879.1"/>
<evidence type="ECO:0000256" key="11">
    <source>
        <dbReference type="ARBA" id="ARBA00022918"/>
    </source>
</evidence>
<gene>
    <name evidence="17" type="ORF">LCOR_11879.1</name>
</gene>
<evidence type="ECO:0000256" key="3">
    <source>
        <dbReference type="ARBA" id="ARBA00022695"/>
    </source>
</evidence>
<dbReference type="InterPro" id="IPR016197">
    <property type="entry name" value="Chromo-like_dom_sf"/>
</dbReference>
<keyword evidence="5" id="KW-0064">Aspartyl protease</keyword>
<dbReference type="Pfam" id="PF17921">
    <property type="entry name" value="Integrase_H2C2"/>
    <property type="match status" value="1"/>
</dbReference>
<dbReference type="SMART" id="SM00298">
    <property type="entry name" value="CHROMO"/>
    <property type="match status" value="1"/>
</dbReference>
<dbReference type="CDD" id="cd01647">
    <property type="entry name" value="RT_LTR"/>
    <property type="match status" value="1"/>
</dbReference>
<dbReference type="GO" id="GO:0015074">
    <property type="term" value="P:DNA integration"/>
    <property type="evidence" value="ECO:0007669"/>
    <property type="project" value="UniProtKB-KW"/>
</dbReference>
<evidence type="ECO:0000256" key="9">
    <source>
        <dbReference type="ARBA" id="ARBA00022884"/>
    </source>
</evidence>
<dbReference type="Gene3D" id="3.30.420.10">
    <property type="entry name" value="Ribonuclease H-like superfamily/Ribonuclease H"/>
    <property type="match status" value="1"/>
</dbReference>
<dbReference type="PROSITE" id="PS00598">
    <property type="entry name" value="CHROMO_1"/>
    <property type="match status" value="1"/>
</dbReference>
<name>A0A068SGZ4_9FUNG</name>
<dbReference type="Pfam" id="PF17919">
    <property type="entry name" value="RT_RNaseH_2"/>
    <property type="match status" value="1"/>
</dbReference>
<keyword evidence="7" id="KW-0378">Hydrolase</keyword>
<dbReference type="PANTHER" id="PTHR37984:SF5">
    <property type="entry name" value="PROTEIN NYNRIN-LIKE"/>
    <property type="match status" value="1"/>
</dbReference>
<evidence type="ECO:0000256" key="6">
    <source>
        <dbReference type="ARBA" id="ARBA00022759"/>
    </source>
</evidence>
<feature type="domain" description="Integrase catalytic" evidence="16">
    <location>
        <begin position="750"/>
        <end position="908"/>
    </location>
</feature>
<keyword evidence="12" id="KW-0539">Nucleus</keyword>
<evidence type="ECO:0000313" key="17">
    <source>
        <dbReference type="EMBL" id="CDH61102.1"/>
    </source>
</evidence>
<comment type="subcellular location">
    <subcellularLocation>
        <location evidence="1">Nucleus</location>
    </subcellularLocation>
</comment>
<dbReference type="InterPro" id="IPR000477">
    <property type="entry name" value="RT_dom"/>
</dbReference>
<evidence type="ECO:0000256" key="7">
    <source>
        <dbReference type="ARBA" id="ARBA00022801"/>
    </source>
</evidence>
<accession>A0A068SGZ4</accession>
<evidence type="ECO:0000256" key="14">
    <source>
        <dbReference type="SAM" id="MobiDB-lite"/>
    </source>
</evidence>
<dbReference type="PROSITE" id="PS50994">
    <property type="entry name" value="INTEGRASE"/>
    <property type="match status" value="1"/>
</dbReference>
<dbReference type="InterPro" id="IPR036397">
    <property type="entry name" value="RNaseH_sf"/>
</dbReference>
<dbReference type="Gene3D" id="1.10.340.70">
    <property type="match status" value="1"/>
</dbReference>
<dbReference type="PROSITE" id="PS50013">
    <property type="entry name" value="CHROMO_2"/>
    <property type="match status" value="1"/>
</dbReference>
<organism evidence="17 18">
    <name type="scientific">Lichtheimia corymbifera JMRC:FSU:9682</name>
    <dbReference type="NCBI Taxonomy" id="1263082"/>
    <lineage>
        <taxon>Eukaryota</taxon>
        <taxon>Fungi</taxon>
        <taxon>Fungi incertae sedis</taxon>
        <taxon>Mucoromycota</taxon>
        <taxon>Mucoromycotina</taxon>
        <taxon>Mucoromycetes</taxon>
        <taxon>Mucorales</taxon>
        <taxon>Lichtheimiaceae</taxon>
        <taxon>Lichtheimia</taxon>
    </lineage>
</organism>
<evidence type="ECO:0000256" key="10">
    <source>
        <dbReference type="ARBA" id="ARBA00022908"/>
    </source>
</evidence>
<dbReference type="CDD" id="cd00303">
    <property type="entry name" value="retropepsin_like"/>
    <property type="match status" value="1"/>
</dbReference>
<dbReference type="InterPro" id="IPR043128">
    <property type="entry name" value="Rev_trsase/Diguanyl_cyclase"/>
</dbReference>
<dbReference type="GO" id="GO:0004190">
    <property type="term" value="F:aspartic-type endopeptidase activity"/>
    <property type="evidence" value="ECO:0007669"/>
    <property type="project" value="UniProtKB-KW"/>
</dbReference>
<keyword evidence="6" id="KW-0255">Endonuclease</keyword>